<sequence>MGGGGKKILYPKHVWSPAGGWYAQPANWRTNTAIATAAIFGICVIAWKWSAEREEWAHRPKPGEWYPSRHWSRQLIEWDKEDKLKAEQERVKAEASNATKNDVTLGRLARADRCISLRATVTGLGPYSIFAEDGQGNIVTLGTGRANGHVAVYQEDIRMFDHDATATT</sequence>
<evidence type="ECO:0000313" key="2">
    <source>
        <dbReference type="Proteomes" id="UP000037136"/>
    </source>
</evidence>
<gene>
    <name evidence="1" type="ORF">XA68_12376</name>
</gene>
<organism evidence="1 2">
    <name type="scientific">Ophiocordyceps unilateralis</name>
    <name type="common">Zombie-ant fungus</name>
    <name type="synonym">Torrubia unilateralis</name>
    <dbReference type="NCBI Taxonomy" id="268505"/>
    <lineage>
        <taxon>Eukaryota</taxon>
        <taxon>Fungi</taxon>
        <taxon>Dikarya</taxon>
        <taxon>Ascomycota</taxon>
        <taxon>Pezizomycotina</taxon>
        <taxon>Sordariomycetes</taxon>
        <taxon>Hypocreomycetidae</taxon>
        <taxon>Hypocreales</taxon>
        <taxon>Ophiocordycipitaceae</taxon>
        <taxon>Ophiocordyceps</taxon>
    </lineage>
</organism>
<name>A0A2A9PMV2_OPHUN</name>
<evidence type="ECO:0000313" key="1">
    <source>
        <dbReference type="EMBL" id="PFH62698.1"/>
    </source>
</evidence>
<comment type="caution">
    <text evidence="1">The sequence shown here is derived from an EMBL/GenBank/DDBJ whole genome shotgun (WGS) entry which is preliminary data.</text>
</comment>
<protein>
    <submittedName>
        <fullName evidence="1">Uncharacterized protein</fullName>
    </submittedName>
</protein>
<accession>A0A2A9PMV2</accession>
<dbReference type="OrthoDB" id="2100988at2759"/>
<dbReference type="EMBL" id="LAZP02000020">
    <property type="protein sequence ID" value="PFH62698.1"/>
    <property type="molecule type" value="Genomic_DNA"/>
</dbReference>
<reference evidence="1 2" key="1">
    <citation type="journal article" date="2015" name="BMC Genomics">
        <title>Gene expression during zombie ant biting behavior reflects the complexity underlying fungal parasitic behavioral manipulation.</title>
        <authorList>
            <person name="de Bekker C."/>
            <person name="Ohm R.A."/>
            <person name="Loreto R.G."/>
            <person name="Sebastian A."/>
            <person name="Albert I."/>
            <person name="Merrow M."/>
            <person name="Brachmann A."/>
            <person name="Hughes D.P."/>
        </authorList>
    </citation>
    <scope>NUCLEOTIDE SEQUENCE [LARGE SCALE GENOMIC DNA]</scope>
    <source>
        <strain evidence="1 2">SC16a</strain>
    </source>
</reference>
<dbReference type="STRING" id="268505.A0A2A9PMV2"/>
<dbReference type="Proteomes" id="UP000037136">
    <property type="component" value="Unassembled WGS sequence"/>
</dbReference>
<dbReference type="PANTHER" id="PTHR34286">
    <property type="entry name" value="TRANSMEMBRANE PROTEIN"/>
    <property type="match status" value="1"/>
</dbReference>
<keyword evidence="2" id="KW-1185">Reference proteome</keyword>
<proteinExistence type="predicted"/>
<dbReference type="AlphaFoldDB" id="A0A2A9PMV2"/>
<reference evidence="1 2" key="2">
    <citation type="journal article" date="2017" name="Sci. Rep.">
        <title>Ant-infecting Ophiocordyceps genomes reveal a high diversity of potential behavioral manipulation genes and a possible major role for enterotoxins.</title>
        <authorList>
            <person name="de Bekker C."/>
            <person name="Ohm R.A."/>
            <person name="Evans H.C."/>
            <person name="Brachmann A."/>
            <person name="Hughes D.P."/>
        </authorList>
    </citation>
    <scope>NUCLEOTIDE SEQUENCE [LARGE SCALE GENOMIC DNA]</scope>
    <source>
        <strain evidence="1 2">SC16a</strain>
    </source>
</reference>
<dbReference type="PANTHER" id="PTHR34286:SF1">
    <property type="entry name" value="TRANSMEMBRANE PROTEIN"/>
    <property type="match status" value="1"/>
</dbReference>